<dbReference type="AlphaFoldDB" id="A0AAV1M6W3"/>
<proteinExistence type="predicted"/>
<dbReference type="GO" id="GO:0003676">
    <property type="term" value="F:nucleic acid binding"/>
    <property type="evidence" value="ECO:0007669"/>
    <property type="project" value="InterPro"/>
</dbReference>
<feature type="domain" description="DDE-1" evidence="1">
    <location>
        <begin position="1"/>
        <end position="71"/>
    </location>
</feature>
<name>A0AAV1M6W3_9NEOP</name>
<dbReference type="InterPro" id="IPR004875">
    <property type="entry name" value="DDE_SF_endonuclease_dom"/>
</dbReference>
<sequence>MTAEVFYEFIANVFHPYLVSKSVEFPVILYVDGHKTHLNYHLSQLCTHLKIELIALYPNASRIIQPADVCI</sequence>
<protein>
    <recommendedName>
        <fullName evidence="1">DDE-1 domain-containing protein</fullName>
    </recommendedName>
</protein>
<accession>A0AAV1M6W3</accession>
<dbReference type="Pfam" id="PF03184">
    <property type="entry name" value="DDE_1"/>
    <property type="match status" value="1"/>
</dbReference>
<dbReference type="Proteomes" id="UP001314205">
    <property type="component" value="Unassembled WGS sequence"/>
</dbReference>
<evidence type="ECO:0000313" key="3">
    <source>
        <dbReference type="Proteomes" id="UP001314205"/>
    </source>
</evidence>
<evidence type="ECO:0000259" key="1">
    <source>
        <dbReference type="Pfam" id="PF03184"/>
    </source>
</evidence>
<gene>
    <name evidence="2" type="ORF">PARMNEM_LOCUS20719</name>
</gene>
<evidence type="ECO:0000313" key="2">
    <source>
        <dbReference type="EMBL" id="CAK1602187.1"/>
    </source>
</evidence>
<reference evidence="2 3" key="1">
    <citation type="submission" date="2023-11" db="EMBL/GenBank/DDBJ databases">
        <authorList>
            <person name="Hedman E."/>
            <person name="Englund M."/>
            <person name="Stromberg M."/>
            <person name="Nyberg Akerstrom W."/>
            <person name="Nylinder S."/>
            <person name="Jareborg N."/>
            <person name="Kallberg Y."/>
            <person name="Kronander E."/>
        </authorList>
    </citation>
    <scope>NUCLEOTIDE SEQUENCE [LARGE SCALE GENOMIC DNA]</scope>
</reference>
<dbReference type="EMBL" id="CAVLGL010000137">
    <property type="protein sequence ID" value="CAK1602187.1"/>
    <property type="molecule type" value="Genomic_DNA"/>
</dbReference>
<keyword evidence="3" id="KW-1185">Reference proteome</keyword>
<organism evidence="2 3">
    <name type="scientific">Parnassius mnemosyne</name>
    <name type="common">clouded apollo</name>
    <dbReference type="NCBI Taxonomy" id="213953"/>
    <lineage>
        <taxon>Eukaryota</taxon>
        <taxon>Metazoa</taxon>
        <taxon>Ecdysozoa</taxon>
        <taxon>Arthropoda</taxon>
        <taxon>Hexapoda</taxon>
        <taxon>Insecta</taxon>
        <taxon>Pterygota</taxon>
        <taxon>Neoptera</taxon>
        <taxon>Endopterygota</taxon>
        <taxon>Lepidoptera</taxon>
        <taxon>Glossata</taxon>
        <taxon>Ditrysia</taxon>
        <taxon>Papilionoidea</taxon>
        <taxon>Papilionidae</taxon>
        <taxon>Parnassiinae</taxon>
        <taxon>Parnassini</taxon>
        <taxon>Parnassius</taxon>
        <taxon>Driopa</taxon>
    </lineage>
</organism>
<comment type="caution">
    <text evidence="2">The sequence shown here is derived from an EMBL/GenBank/DDBJ whole genome shotgun (WGS) entry which is preliminary data.</text>
</comment>